<dbReference type="InterPro" id="IPR050905">
    <property type="entry name" value="Plant_NBS-LRR"/>
</dbReference>
<reference evidence="6" key="4">
    <citation type="submission" date="2019-03" db="UniProtKB">
        <authorList>
            <consortium name="EnsemblPlants"/>
        </authorList>
    </citation>
    <scope>IDENTIFICATION</scope>
</reference>
<dbReference type="OMA" id="RYMEADD"/>
<dbReference type="InterPro" id="IPR042197">
    <property type="entry name" value="Apaf_helical"/>
</dbReference>
<protein>
    <recommendedName>
        <fullName evidence="5">AAA+ ATPase domain-containing protein</fullName>
    </recommendedName>
</protein>
<dbReference type="InterPro" id="IPR032675">
    <property type="entry name" value="LRR_dom_sf"/>
</dbReference>
<dbReference type="RefSeq" id="XP_020179349.1">
    <property type="nucleotide sequence ID" value="XM_020323760.4"/>
</dbReference>
<keyword evidence="2" id="KW-0677">Repeat</keyword>
<dbReference type="InterPro" id="IPR055414">
    <property type="entry name" value="LRR_R13L4/SHOC2-like"/>
</dbReference>
<dbReference type="SMART" id="SM00382">
    <property type="entry name" value="AAA"/>
    <property type="match status" value="1"/>
</dbReference>
<dbReference type="FunFam" id="3.40.50.300:FF:001091">
    <property type="entry name" value="Probable disease resistance protein At1g61300"/>
    <property type="match status" value="1"/>
</dbReference>
<dbReference type="GO" id="GO:0006952">
    <property type="term" value="P:defense response"/>
    <property type="evidence" value="ECO:0007669"/>
    <property type="project" value="UniProtKB-KW"/>
</dbReference>
<dbReference type="EnsemblPlants" id="AET2Gv21191600.1">
    <property type="protein sequence ID" value="AET2Gv21191600.1"/>
    <property type="gene ID" value="AET2Gv21191600"/>
</dbReference>
<dbReference type="GO" id="GO:0005524">
    <property type="term" value="F:ATP binding"/>
    <property type="evidence" value="ECO:0007669"/>
    <property type="project" value="UniProtKB-KW"/>
</dbReference>
<keyword evidence="4" id="KW-0067">ATP-binding</keyword>
<evidence type="ECO:0000313" key="7">
    <source>
        <dbReference type="Proteomes" id="UP000015105"/>
    </source>
</evidence>
<dbReference type="SMR" id="A0A453DCR2"/>
<dbReference type="InterPro" id="IPR002182">
    <property type="entry name" value="NB-ARC"/>
</dbReference>
<comment type="similarity">
    <text evidence="1">Belongs to the disease resistance NB-LRR family.</text>
</comment>
<feature type="domain" description="AAA+ ATPase" evidence="5">
    <location>
        <begin position="171"/>
        <end position="305"/>
    </location>
</feature>
<reference evidence="6" key="5">
    <citation type="journal article" date="2021" name="G3 (Bethesda)">
        <title>Aegilops tauschii genome assembly Aet v5.0 features greater sequence contiguity and improved annotation.</title>
        <authorList>
            <person name="Wang L."/>
            <person name="Zhu T."/>
            <person name="Rodriguez J.C."/>
            <person name="Deal K.R."/>
            <person name="Dubcovsky J."/>
            <person name="McGuire P.E."/>
            <person name="Lux T."/>
            <person name="Spannagl M."/>
            <person name="Mayer K.F.X."/>
            <person name="Baldrich P."/>
            <person name="Meyers B.C."/>
            <person name="Huo N."/>
            <person name="Gu Y.Q."/>
            <person name="Zhou H."/>
            <person name="Devos K.M."/>
            <person name="Bennetzen J.L."/>
            <person name="Unver T."/>
            <person name="Budak H."/>
            <person name="Gulick P.J."/>
            <person name="Galiba G."/>
            <person name="Kalapos B."/>
            <person name="Nelson D.R."/>
            <person name="Li P."/>
            <person name="You F.M."/>
            <person name="Luo M.C."/>
            <person name="Dvorak J."/>
        </authorList>
    </citation>
    <scope>NUCLEOTIDE SEQUENCE [LARGE SCALE GENOMIC DNA]</scope>
    <source>
        <strain evidence="6">cv. AL8/78</strain>
    </source>
</reference>
<dbReference type="Gramene" id="AET2Gv21191600.2">
    <property type="protein sequence ID" value="AET2Gv21191600.2"/>
    <property type="gene ID" value="AET2Gv21191600"/>
</dbReference>
<dbReference type="PANTHER" id="PTHR33463:SF204">
    <property type="entry name" value="NB-ARC DOMAIN-CONTAINING PROTEIN"/>
    <property type="match status" value="1"/>
</dbReference>
<keyword evidence="4" id="KW-0547">Nucleotide-binding</keyword>
<dbReference type="STRING" id="200361.A0A453DCR2"/>
<dbReference type="EnsemblPlants" id="AET2Gv21191600.2">
    <property type="protein sequence ID" value="AET2Gv21191600.2"/>
    <property type="gene ID" value="AET2Gv21191600"/>
</dbReference>
<evidence type="ECO:0000256" key="1">
    <source>
        <dbReference type="ARBA" id="ARBA00008894"/>
    </source>
</evidence>
<dbReference type="PRINTS" id="PR00364">
    <property type="entry name" value="DISEASERSIST"/>
</dbReference>
<evidence type="ECO:0000256" key="4">
    <source>
        <dbReference type="ARBA" id="ARBA00022840"/>
    </source>
</evidence>
<dbReference type="InterPro" id="IPR003593">
    <property type="entry name" value="AAA+_ATPase"/>
</dbReference>
<dbReference type="InterPro" id="IPR027417">
    <property type="entry name" value="P-loop_NTPase"/>
</dbReference>
<reference evidence="7" key="1">
    <citation type="journal article" date="2014" name="Science">
        <title>Ancient hybridizations among the ancestral genomes of bread wheat.</title>
        <authorList>
            <consortium name="International Wheat Genome Sequencing Consortium,"/>
            <person name="Marcussen T."/>
            <person name="Sandve S.R."/>
            <person name="Heier L."/>
            <person name="Spannagl M."/>
            <person name="Pfeifer M."/>
            <person name="Jakobsen K.S."/>
            <person name="Wulff B.B."/>
            <person name="Steuernagel B."/>
            <person name="Mayer K.F."/>
            <person name="Olsen O.A."/>
        </authorList>
    </citation>
    <scope>NUCLEOTIDE SEQUENCE [LARGE SCALE GENOMIC DNA]</scope>
    <source>
        <strain evidence="7">cv. AL8/78</strain>
    </source>
</reference>
<evidence type="ECO:0000259" key="5">
    <source>
        <dbReference type="SMART" id="SM00382"/>
    </source>
</evidence>
<evidence type="ECO:0000313" key="6">
    <source>
        <dbReference type="EnsemblPlants" id="AET2Gv21191600.1"/>
    </source>
</evidence>
<dbReference type="GO" id="GO:0043531">
    <property type="term" value="F:ADP binding"/>
    <property type="evidence" value="ECO:0007669"/>
    <property type="project" value="InterPro"/>
</dbReference>
<dbReference type="PANTHER" id="PTHR33463">
    <property type="entry name" value="NB-ARC DOMAIN-CONTAINING PROTEIN-RELATED"/>
    <property type="match status" value="1"/>
</dbReference>
<dbReference type="GeneID" id="109764962"/>
<evidence type="ECO:0000256" key="2">
    <source>
        <dbReference type="ARBA" id="ARBA00022737"/>
    </source>
</evidence>
<dbReference type="Gene3D" id="3.40.50.300">
    <property type="entry name" value="P-loop containing nucleotide triphosphate hydrolases"/>
    <property type="match status" value="1"/>
</dbReference>
<evidence type="ECO:0000256" key="3">
    <source>
        <dbReference type="ARBA" id="ARBA00022821"/>
    </source>
</evidence>
<keyword evidence="7" id="KW-1185">Reference proteome</keyword>
<dbReference type="OrthoDB" id="764494at2759"/>
<dbReference type="SUPFAM" id="SSF52058">
    <property type="entry name" value="L domain-like"/>
    <property type="match status" value="1"/>
</dbReference>
<dbReference type="Gene3D" id="3.80.10.10">
    <property type="entry name" value="Ribonuclease Inhibitor"/>
    <property type="match status" value="2"/>
</dbReference>
<dbReference type="Gene3D" id="1.10.8.430">
    <property type="entry name" value="Helical domain of apoptotic protease-activating factors"/>
    <property type="match status" value="1"/>
</dbReference>
<dbReference type="Proteomes" id="UP000015105">
    <property type="component" value="Chromosome 2D"/>
</dbReference>
<dbReference type="Gramene" id="AET2Gv21191600.1">
    <property type="protein sequence ID" value="AET2Gv21191600.1"/>
    <property type="gene ID" value="AET2Gv21191600"/>
</dbReference>
<dbReference type="AlphaFoldDB" id="A0A453DCR2"/>
<dbReference type="SUPFAM" id="SSF52540">
    <property type="entry name" value="P-loop containing nucleoside triphosphate hydrolases"/>
    <property type="match status" value="1"/>
</dbReference>
<dbReference type="Pfam" id="PF23598">
    <property type="entry name" value="LRR_14"/>
    <property type="match status" value="1"/>
</dbReference>
<proteinExistence type="inferred from homology"/>
<dbReference type="Pfam" id="PF00931">
    <property type="entry name" value="NB-ARC"/>
    <property type="match status" value="1"/>
</dbReference>
<accession>A0A453DCR2</accession>
<organism evidence="6 7">
    <name type="scientific">Aegilops tauschii subsp. strangulata</name>
    <name type="common">Goatgrass</name>
    <dbReference type="NCBI Taxonomy" id="200361"/>
    <lineage>
        <taxon>Eukaryota</taxon>
        <taxon>Viridiplantae</taxon>
        <taxon>Streptophyta</taxon>
        <taxon>Embryophyta</taxon>
        <taxon>Tracheophyta</taxon>
        <taxon>Spermatophyta</taxon>
        <taxon>Magnoliopsida</taxon>
        <taxon>Liliopsida</taxon>
        <taxon>Poales</taxon>
        <taxon>Poaceae</taxon>
        <taxon>BOP clade</taxon>
        <taxon>Pooideae</taxon>
        <taxon>Triticodae</taxon>
        <taxon>Triticeae</taxon>
        <taxon>Triticinae</taxon>
        <taxon>Aegilops</taxon>
    </lineage>
</organism>
<name>A0A453DCR2_AEGTS</name>
<reference evidence="7" key="2">
    <citation type="journal article" date="2017" name="Nat. Plants">
        <title>The Aegilops tauschii genome reveals multiple impacts of transposons.</title>
        <authorList>
            <person name="Zhao G."/>
            <person name="Zou C."/>
            <person name="Li K."/>
            <person name="Wang K."/>
            <person name="Li T."/>
            <person name="Gao L."/>
            <person name="Zhang X."/>
            <person name="Wang H."/>
            <person name="Yang Z."/>
            <person name="Liu X."/>
            <person name="Jiang W."/>
            <person name="Mao L."/>
            <person name="Kong X."/>
            <person name="Jiao Y."/>
            <person name="Jia J."/>
        </authorList>
    </citation>
    <scope>NUCLEOTIDE SEQUENCE [LARGE SCALE GENOMIC DNA]</scope>
    <source>
        <strain evidence="7">cv. AL8/78</strain>
    </source>
</reference>
<dbReference type="KEGG" id="ats:109764962"/>
<keyword evidence="3" id="KW-0611">Plant defense</keyword>
<sequence length="927" mass="103458">MAQNGILAPVLTLLVNELWKPIKKHVGYCLKPETNVSNLTKAVDELRNSIYTIEETIQLGEREGKRPKVQVTKWTESARSIEAEACNISNKYEARTIHIFGCSWSCWSNYKISKSAAKVTGDIEDINKRSLQKDDILSLLPPVGLELPLPANIVGQEHYRNKVFGCIEEGPTDIIGICGMGGSGKTTLLKQINNYYSSERPVFDHVMFIEVGKQLNLMAVQQSIASGLGLLLINDGDATHRARAIFNFLKERKFLLLIDDLWDMLDLVKVGIPHGSKCCLPNSQIVLITTRSLDVCGRMHISENVIQLKCLGSDHSWHLFKEIVGGRKMEDAQIRGCAEKIAAKCGGLPLAIKITGQAMASKVASEEREYNLMLVEDSVFHEVSGSDNELFPILKISYDSLQSDVIRMCFLLFAGIAAKDPDDDWETVSLVHCWMGHGLLGEDDDIERTYLRGYSIVEILKRSFLIGSSDCGEKHVKMHHVVQDLALWIVATKQTGAHKEKWLVDQREHTRADVWSTADRIFLCGGDIKAIPSSCSCAHLLTLILTNNEHISEFPAGFFSAMKSLIYLDLSGIQIQEIPSEIGALTSLQLLDLSRTPIHSLPVELGLLEDLRYLYLDCALGVRNIPDGLLSRLKMLRLLTLNRCHNLRINCSAGYIKELKSLTMLRDISFTVQDSDSMWKIYNLPRAFVSGLCITALEGLQSLQISPLLLASSKARYMKALSLEHINLLEEIVIGQTDIDPGWCLPRLETLLLYSLLALQRVEFKGIEPNTCLSGLRSISISDCGNLTSITWITWLPCLESVYLGNCDSIVELVANNEEGVLSATSSFPRLKSMALPNLKNLHSICDGRITFPSLMRLLIYGCPMLMKLPQNLVGVESSPLILGERKWWENLEWEDASSQSSLLPFFREVPAGFRGSQPEVFRALRA</sequence>
<reference evidence="6" key="3">
    <citation type="journal article" date="2017" name="Nature">
        <title>Genome sequence of the progenitor of the wheat D genome Aegilops tauschii.</title>
        <authorList>
            <person name="Luo M.C."/>
            <person name="Gu Y.Q."/>
            <person name="Puiu D."/>
            <person name="Wang H."/>
            <person name="Twardziok S.O."/>
            <person name="Deal K.R."/>
            <person name="Huo N."/>
            <person name="Zhu T."/>
            <person name="Wang L."/>
            <person name="Wang Y."/>
            <person name="McGuire P.E."/>
            <person name="Liu S."/>
            <person name="Long H."/>
            <person name="Ramasamy R.K."/>
            <person name="Rodriguez J.C."/>
            <person name="Van S.L."/>
            <person name="Yuan L."/>
            <person name="Wang Z."/>
            <person name="Xia Z."/>
            <person name="Xiao L."/>
            <person name="Anderson O.D."/>
            <person name="Ouyang S."/>
            <person name="Liang Y."/>
            <person name="Zimin A.V."/>
            <person name="Pertea G."/>
            <person name="Qi P."/>
            <person name="Bennetzen J.L."/>
            <person name="Dai X."/>
            <person name="Dawson M.W."/>
            <person name="Muller H.G."/>
            <person name="Kugler K."/>
            <person name="Rivarola-Duarte L."/>
            <person name="Spannagl M."/>
            <person name="Mayer K.F.X."/>
            <person name="Lu F.H."/>
            <person name="Bevan M.W."/>
            <person name="Leroy P."/>
            <person name="Li P."/>
            <person name="You F.M."/>
            <person name="Sun Q."/>
            <person name="Liu Z."/>
            <person name="Lyons E."/>
            <person name="Wicker T."/>
            <person name="Salzberg S.L."/>
            <person name="Devos K.M."/>
            <person name="Dvorak J."/>
        </authorList>
    </citation>
    <scope>NUCLEOTIDE SEQUENCE [LARGE SCALE GENOMIC DNA]</scope>
    <source>
        <strain evidence="6">cv. AL8/78</strain>
    </source>
</reference>